<gene>
    <name evidence="2" type="primary">LOC142169867</name>
</gene>
<evidence type="ECO:0000313" key="2">
    <source>
        <dbReference type="RefSeq" id="XP_075087907.1"/>
    </source>
</evidence>
<name>A0AC58SSG3_TOBAC</name>
<reference evidence="1" key="1">
    <citation type="journal article" date="2014" name="Nat. Commun.">
        <title>The tobacco genome sequence and its comparison with those of tomato and potato.</title>
        <authorList>
            <person name="Sierro N."/>
            <person name="Battey J.N."/>
            <person name="Ouadi S."/>
            <person name="Bakaher N."/>
            <person name="Bovet L."/>
            <person name="Willig A."/>
            <person name="Goepfert S."/>
            <person name="Peitsch M.C."/>
            <person name="Ivanov N.V."/>
        </authorList>
    </citation>
    <scope>NUCLEOTIDE SEQUENCE [LARGE SCALE GENOMIC DNA]</scope>
</reference>
<accession>A0AC58SSG3</accession>
<sequence length="499" mass="58294">MGPTQQSRKLDRYRRHIGFAQDFVSISNKIWAFIDEKYDVTVEINSVQQLTLRLVDTEEQKEFMLTLIYAKCDAIERIELWDSLGDFNFIWDEEEKFGGLPVSLNEVDEFRHCMNTCNLTDLGFKGSIYTWWNRRAEEDCIFKRLDRCFANIELQQMWPGVDVTHLPKIGSDHCPLLITCNPDAADFYANPFVLFNHKLKKLKKSLTTWSSVTYGDIFQRISSLEEVVRVHEAQFELSPTLQNRERLQKVQAELFRYLALEEQFWKKKSGMTWFNEGDRNTKFFHAHINGKRKRLQLKRIQNSEGIWIEDIARMTEEAMNAGGPDGFNGHFFHTCWDIIGVDVVEMVKAFLYGQELSRFITHTNLVLLPKKKEIKTFSDMRSISLSNFINKVFSRVIHERLVSLLPNLISDEQAGFVKGRSIVENVLLTQEIVTDIRLRTKAGPNVIIKLDMTKAYDRLSWIFLTKILRRMGFDERFIGLVFGTISNNWYSVLLTGQPH</sequence>
<evidence type="ECO:0000313" key="1">
    <source>
        <dbReference type="Proteomes" id="UP000790787"/>
    </source>
</evidence>
<proteinExistence type="predicted"/>
<protein>
    <submittedName>
        <fullName evidence="2">Uncharacterized protein LOC142169867</fullName>
    </submittedName>
</protein>
<dbReference type="RefSeq" id="XP_075087907.1">
    <property type="nucleotide sequence ID" value="XM_075231806.1"/>
</dbReference>
<organism evidence="1 2">
    <name type="scientific">Nicotiana tabacum</name>
    <name type="common">Common tobacco</name>
    <dbReference type="NCBI Taxonomy" id="4097"/>
    <lineage>
        <taxon>Eukaryota</taxon>
        <taxon>Viridiplantae</taxon>
        <taxon>Streptophyta</taxon>
        <taxon>Embryophyta</taxon>
        <taxon>Tracheophyta</taxon>
        <taxon>Spermatophyta</taxon>
        <taxon>Magnoliopsida</taxon>
        <taxon>eudicotyledons</taxon>
        <taxon>Gunneridae</taxon>
        <taxon>Pentapetalae</taxon>
        <taxon>asterids</taxon>
        <taxon>lamiids</taxon>
        <taxon>Solanales</taxon>
        <taxon>Solanaceae</taxon>
        <taxon>Nicotianoideae</taxon>
        <taxon>Nicotianeae</taxon>
        <taxon>Nicotiana</taxon>
    </lineage>
</organism>
<dbReference type="Proteomes" id="UP000790787">
    <property type="component" value="Chromosome 15"/>
</dbReference>
<keyword evidence="1" id="KW-1185">Reference proteome</keyword>
<reference evidence="2" key="2">
    <citation type="submission" date="2025-08" db="UniProtKB">
        <authorList>
            <consortium name="RefSeq"/>
        </authorList>
    </citation>
    <scope>IDENTIFICATION</scope>
    <source>
        <tissue evidence="2">Leaf</tissue>
    </source>
</reference>